<keyword evidence="1" id="KW-0472">Membrane</keyword>
<gene>
    <name evidence="3" type="ORF">RF819_14730</name>
</gene>
<dbReference type="Pfam" id="PF13413">
    <property type="entry name" value="HTH_25"/>
    <property type="match status" value="1"/>
</dbReference>
<dbReference type="PANTHER" id="PTHR34475:SF1">
    <property type="entry name" value="CYTOSKELETON PROTEIN RODZ"/>
    <property type="match status" value="1"/>
</dbReference>
<dbReference type="CDD" id="cd00093">
    <property type="entry name" value="HTH_XRE"/>
    <property type="match status" value="1"/>
</dbReference>
<dbReference type="InterPro" id="IPR001387">
    <property type="entry name" value="Cro/C1-type_HTH"/>
</dbReference>
<comment type="caution">
    <text evidence="3">The sequence shown here is derived from an EMBL/GenBank/DDBJ whole genome shotgun (WGS) entry which is preliminary data.</text>
</comment>
<dbReference type="STRING" id="28066.RF819_14730"/>
<evidence type="ECO:0000313" key="3">
    <source>
        <dbReference type="EMBL" id="OOV07808.1"/>
    </source>
</evidence>
<dbReference type="OrthoDB" id="5293433at2"/>
<proteinExistence type="predicted"/>
<evidence type="ECO:0000313" key="4">
    <source>
        <dbReference type="Proteomes" id="UP000190750"/>
    </source>
</evidence>
<dbReference type="AlphaFoldDB" id="A0A1T1AV37"/>
<dbReference type="EMBL" id="MTJN01000002">
    <property type="protein sequence ID" value="OOV07808.1"/>
    <property type="molecule type" value="Genomic_DNA"/>
</dbReference>
<dbReference type="Pfam" id="PF13464">
    <property type="entry name" value="RodZ_C"/>
    <property type="match status" value="1"/>
</dbReference>
<dbReference type="InterPro" id="IPR010982">
    <property type="entry name" value="Lambda_DNA-bd_dom_sf"/>
</dbReference>
<reference evidence="3 4" key="1">
    <citation type="submission" date="2017-01" db="EMBL/GenBank/DDBJ databases">
        <title>Genome sequencing of Rhodoferax fermentans JCM 7819.</title>
        <authorList>
            <person name="Kim Y.J."/>
            <person name="Farh M.E.-A."/>
            <person name="Yang D.-C."/>
        </authorList>
    </citation>
    <scope>NUCLEOTIDE SEQUENCE [LARGE SCALE GENOMIC DNA]</scope>
    <source>
        <strain evidence="3 4">JCM 7819</strain>
    </source>
</reference>
<keyword evidence="1" id="KW-0812">Transmembrane</keyword>
<feature type="domain" description="Cytoskeleton protein RodZ-like C-terminal" evidence="2">
    <location>
        <begin position="242"/>
        <end position="312"/>
    </location>
</feature>
<dbReference type="Gene3D" id="1.10.260.40">
    <property type="entry name" value="lambda repressor-like DNA-binding domains"/>
    <property type="match status" value="1"/>
</dbReference>
<dbReference type="InterPro" id="IPR025194">
    <property type="entry name" value="RodZ-like_C"/>
</dbReference>
<dbReference type="GO" id="GO:0003677">
    <property type="term" value="F:DNA binding"/>
    <property type="evidence" value="ECO:0007669"/>
    <property type="project" value="InterPro"/>
</dbReference>
<dbReference type="PANTHER" id="PTHR34475">
    <property type="match status" value="1"/>
</dbReference>
<name>A0A1T1AV37_RHOFE</name>
<dbReference type="InterPro" id="IPR050400">
    <property type="entry name" value="Bact_Cytoskel_RodZ"/>
</dbReference>
<dbReference type="RefSeq" id="WP_078365664.1">
    <property type="nucleotide sequence ID" value="NZ_MTJN01000002.1"/>
</dbReference>
<keyword evidence="4" id="KW-1185">Reference proteome</keyword>
<feature type="transmembrane region" description="Helical" evidence="1">
    <location>
        <begin position="127"/>
        <end position="148"/>
    </location>
</feature>
<keyword evidence="1" id="KW-1133">Transmembrane helix</keyword>
<organism evidence="3 4">
    <name type="scientific">Rhodoferax fermentans</name>
    <dbReference type="NCBI Taxonomy" id="28066"/>
    <lineage>
        <taxon>Bacteria</taxon>
        <taxon>Pseudomonadati</taxon>
        <taxon>Pseudomonadota</taxon>
        <taxon>Betaproteobacteria</taxon>
        <taxon>Burkholderiales</taxon>
        <taxon>Comamonadaceae</taxon>
        <taxon>Rhodoferax</taxon>
    </lineage>
</organism>
<evidence type="ECO:0000259" key="2">
    <source>
        <dbReference type="Pfam" id="PF13464"/>
    </source>
</evidence>
<dbReference type="Proteomes" id="UP000190750">
    <property type="component" value="Unassembled WGS sequence"/>
</dbReference>
<accession>A0A1T1AV37</accession>
<protein>
    <recommendedName>
        <fullName evidence="2">Cytoskeleton protein RodZ-like C-terminal domain-containing protein</fullName>
    </recommendedName>
</protein>
<sequence>MNDLGLEGDVTDVAVQSAPMQAAALLREAREVQGLHIAALAVALKVPVKKLEALEAGRFDQLPDMVFVRSLALSVCRALKVDPAPIMASLPEPQFNQFKINEAGLNTSFKDSTGASRQGVLAQLSSPLGLGVLVLIVAIVVILAWPVAPLFEDTSLVSKEAAEPMLVTEQPAPSPQVSANGVEEAVVLTQPPSGIQAEAPVAAEVPAASASKAVNAAFPLPVSTPVNVASAEVMSSASVLELSGHGESWVEVTDSAGQSKLRKLMQSGEVIRLAGQLPLSVVVGRADMVSVVVRGKPLDLTPLARENVARFEVK</sequence>
<evidence type="ECO:0000256" key="1">
    <source>
        <dbReference type="SAM" id="Phobius"/>
    </source>
</evidence>